<reference evidence="1 2" key="1">
    <citation type="submission" date="2019-11" db="EMBL/GenBank/DDBJ databases">
        <authorList>
            <person name="Ren C."/>
            <person name="Wang H."/>
            <person name="Xu Y."/>
        </authorList>
    </citation>
    <scope>NUCLEOTIDE SEQUENCE [LARGE SCALE GENOMIC DNA]</scope>
    <source>
        <strain evidence="1 2">LBM 19010</strain>
    </source>
</reference>
<evidence type="ECO:0000313" key="1">
    <source>
        <dbReference type="EMBL" id="QKN23130.1"/>
    </source>
</evidence>
<dbReference type="Proteomes" id="UP000501316">
    <property type="component" value="Chromosome"/>
</dbReference>
<dbReference type="EMBL" id="CP046051">
    <property type="protein sequence ID" value="QKN23130.1"/>
    <property type="molecule type" value="Genomic_DNA"/>
</dbReference>
<dbReference type="RefSeq" id="WP_086034946.1">
    <property type="nucleotide sequence ID" value="NZ_CP046051.1"/>
</dbReference>
<gene>
    <name evidence="1" type="ORF">GJQ69_00680</name>
</gene>
<dbReference type="KEGG" id="clf:GJQ69_00680"/>
<accession>A0A859DN11</accession>
<organism evidence="1 2">
    <name type="scientific">Caproicibacterium lactatifermentans</name>
    <dbReference type="NCBI Taxonomy" id="2666138"/>
    <lineage>
        <taxon>Bacteria</taxon>
        <taxon>Bacillati</taxon>
        <taxon>Bacillota</taxon>
        <taxon>Clostridia</taxon>
        <taxon>Eubacteriales</taxon>
        <taxon>Oscillospiraceae</taxon>
        <taxon>Caproicibacterium</taxon>
    </lineage>
</organism>
<protein>
    <submittedName>
        <fullName evidence="1">Uncharacterized protein</fullName>
    </submittedName>
</protein>
<evidence type="ECO:0000313" key="2">
    <source>
        <dbReference type="Proteomes" id="UP000501316"/>
    </source>
</evidence>
<sequence>MKRLCSRNSARKYSKGIQSCFSAERQQNALCAAIKLVQRAFFSEKQGSAFDGTAEYSLDKVLLKQQEENQHRQQMFIEHSIIKERFCFISSSKYFVQLLQQTFLVPLFRGSQASSIAQRFSRSYRIATSACTAPYRANKPFPQWISILYKNGFYRVIKV</sequence>
<dbReference type="AlphaFoldDB" id="A0A859DN11"/>
<name>A0A859DN11_9FIRM</name>
<proteinExistence type="predicted"/>